<keyword evidence="13" id="KW-1185">Reference proteome</keyword>
<dbReference type="Pfam" id="PF05679">
    <property type="entry name" value="CHGN"/>
    <property type="match status" value="1"/>
</dbReference>
<dbReference type="Gene3D" id="3.90.550.10">
    <property type="entry name" value="Spore Coat Polysaccharide Biosynthesis Protein SpsA, Chain A"/>
    <property type="match status" value="1"/>
</dbReference>
<evidence type="ECO:0000256" key="3">
    <source>
        <dbReference type="ARBA" id="ARBA00022679"/>
    </source>
</evidence>
<dbReference type="PANTHER" id="PTHR12369:SF11">
    <property type="entry name" value="HEXOSYLTRANSFERASE"/>
    <property type="match status" value="1"/>
</dbReference>
<dbReference type="EMBL" id="JAVRJZ010000001">
    <property type="protein sequence ID" value="KAK2727777.1"/>
    <property type="molecule type" value="Genomic_DNA"/>
</dbReference>
<dbReference type="FunFam" id="3.90.550.50:FF:000004">
    <property type="entry name" value="Hexosyltransferase"/>
    <property type="match status" value="1"/>
</dbReference>
<evidence type="ECO:0000256" key="6">
    <source>
        <dbReference type="ARBA" id="ARBA00022989"/>
    </source>
</evidence>
<evidence type="ECO:0000256" key="11">
    <source>
        <dbReference type="SAM" id="MobiDB-lite"/>
    </source>
</evidence>
<evidence type="ECO:0000256" key="2">
    <source>
        <dbReference type="ARBA" id="ARBA00009239"/>
    </source>
</evidence>
<feature type="transmembrane region" description="Helical" evidence="10">
    <location>
        <begin position="14"/>
        <end position="36"/>
    </location>
</feature>
<evidence type="ECO:0000256" key="7">
    <source>
        <dbReference type="ARBA" id="ARBA00023034"/>
    </source>
</evidence>
<accession>A0AA88IUU4</accession>
<proteinExistence type="inferred from homology"/>
<dbReference type="PANTHER" id="PTHR12369">
    <property type="entry name" value="CHONDROITIN SYNTHASE"/>
    <property type="match status" value="1"/>
</dbReference>
<evidence type="ECO:0000256" key="5">
    <source>
        <dbReference type="ARBA" id="ARBA00022968"/>
    </source>
</evidence>
<reference evidence="12" key="1">
    <citation type="submission" date="2023-07" db="EMBL/GenBank/DDBJ databases">
        <title>Chromosome-level genome assembly of Artemia franciscana.</title>
        <authorList>
            <person name="Jo E."/>
        </authorList>
    </citation>
    <scope>NUCLEOTIDE SEQUENCE</scope>
    <source>
        <tissue evidence="12">Whole body</tissue>
    </source>
</reference>
<protein>
    <recommendedName>
        <fullName evidence="10">Hexosyltransferase</fullName>
        <ecNumber evidence="10">2.4.1.-</ecNumber>
    </recommendedName>
</protein>
<dbReference type="InterPro" id="IPR029044">
    <property type="entry name" value="Nucleotide-diphossugar_trans"/>
</dbReference>
<evidence type="ECO:0000256" key="4">
    <source>
        <dbReference type="ARBA" id="ARBA00022692"/>
    </source>
</evidence>
<keyword evidence="5 10" id="KW-0735">Signal-anchor</keyword>
<evidence type="ECO:0000256" key="8">
    <source>
        <dbReference type="ARBA" id="ARBA00023136"/>
    </source>
</evidence>
<dbReference type="GO" id="GO:0032580">
    <property type="term" value="C:Golgi cisterna membrane"/>
    <property type="evidence" value="ECO:0007669"/>
    <property type="project" value="UniProtKB-SubCell"/>
</dbReference>
<dbReference type="InterPro" id="IPR008428">
    <property type="entry name" value="Chond_GalNAc"/>
</dbReference>
<keyword evidence="4 10" id="KW-0812">Transmembrane</keyword>
<name>A0AA88IUU4_ARTSF</name>
<dbReference type="SUPFAM" id="SSF53448">
    <property type="entry name" value="Nucleotide-diphospho-sugar transferases"/>
    <property type="match status" value="1"/>
</dbReference>
<feature type="region of interest" description="Disordered" evidence="11">
    <location>
        <begin position="572"/>
        <end position="608"/>
    </location>
</feature>
<dbReference type="Proteomes" id="UP001187531">
    <property type="component" value="Unassembled WGS sequence"/>
</dbReference>
<evidence type="ECO:0000256" key="10">
    <source>
        <dbReference type="RuleBase" id="RU364016"/>
    </source>
</evidence>
<gene>
    <name evidence="12" type="ORF">QYM36_008312</name>
</gene>
<dbReference type="AlphaFoldDB" id="A0AA88IUU4"/>
<evidence type="ECO:0000313" key="12">
    <source>
        <dbReference type="EMBL" id="KAK2727777.1"/>
    </source>
</evidence>
<comment type="subcellular location">
    <subcellularLocation>
        <location evidence="1 10">Golgi apparatus</location>
        <location evidence="1 10">Golgi stack membrane</location>
        <topology evidence="1 10">Single-pass type II membrane protein</topology>
    </subcellularLocation>
</comment>
<evidence type="ECO:0000256" key="9">
    <source>
        <dbReference type="ARBA" id="ARBA00023180"/>
    </source>
</evidence>
<keyword evidence="3 10" id="KW-0808">Transferase</keyword>
<evidence type="ECO:0000256" key="1">
    <source>
        <dbReference type="ARBA" id="ARBA00004447"/>
    </source>
</evidence>
<sequence>MRRMLRHTFLGRNAFWKLLIGIIFGILMSTEIRWLIVPGYKELFQCKFGSLSSGSHPSPSKQQPPTETRVENIKYDIPKKELLLVGIMTADKYLDNRAIAVYNTWGKYVPGRILFFTSESSNLSLPLPIVALPTVDDSYPPQKKSFLMLKYMYENYGDKFEWFMRADDDVYLRTDKLESFLRKVNSSKNLFIGQAGRGIQEEFGLLSLEYDENYCMGGPGIIMSHVTLAKIAPNVKDCLHNLYTTHEDVEIGRCVQRFAGIPCTWSYEMQLIMYHNSSGREAFTKKLKSKEVHRAISLHPIKQHAYLYRLHNYMNGLKIEDAMLDSLKLRREVRFIEDELWKKYKININDENYIDNLELKRLSFDPSLTKFKPINETMMIPWDFTSRTLFSVAQLNPRRKLEGALKESMDDIVREVMESINKVSKERGRIIDFKDYLYGYHRVTPLYGSDYVLDLLLVYKKYRGRKMTVPVRRHSYLQRSFYKLETREITCQPGSGRLNSCDKLVYNSDLLLAGHINSRKQGRKLLDDENAEVGKIQKLRGESMDYYADLEKEYPENKLVLKQIDIQQEQEARKEYQEHKLEEKQEYPEHKEEKKEDDNHIGDDEYDDEPLHFTANEEIYFVVPLSGRNRVFERFLKNYETVCLVTNEPVHLVLILYTDPKDPQSKSFVFDLVQTMKDKYTNFKVKVIEPEGAFSRGVALERGASDCPDDALLFLVDVDMSFTTESLERIRLSTIKHKQIYFPIVFSEFDPSSVYRKSESPDHFLISESSGYWRFFGYGIVSLYRCDLKFIGGYDTSITGWGKEDVDLFDKAVKSNLTVFRSADPGLTHVFHKVECDNGLELKQREMCLNSKANTYVGQRVLAQFLNNDNDFKEFLAKPHLEGR</sequence>
<dbReference type="InterPro" id="IPR051227">
    <property type="entry name" value="CS_glycosyltransferase"/>
</dbReference>
<organism evidence="12 13">
    <name type="scientific">Artemia franciscana</name>
    <name type="common">Brine shrimp</name>
    <name type="synonym">Artemia sanfranciscana</name>
    <dbReference type="NCBI Taxonomy" id="6661"/>
    <lineage>
        <taxon>Eukaryota</taxon>
        <taxon>Metazoa</taxon>
        <taxon>Ecdysozoa</taxon>
        <taxon>Arthropoda</taxon>
        <taxon>Crustacea</taxon>
        <taxon>Branchiopoda</taxon>
        <taxon>Anostraca</taxon>
        <taxon>Artemiidae</taxon>
        <taxon>Artemia</taxon>
    </lineage>
</organism>
<dbReference type="Gene3D" id="3.90.550.50">
    <property type="match status" value="1"/>
</dbReference>
<dbReference type="EC" id="2.4.1.-" evidence="10"/>
<keyword evidence="6 10" id="KW-1133">Transmembrane helix</keyword>
<keyword evidence="7 10" id="KW-0333">Golgi apparatus</keyword>
<keyword evidence="8 10" id="KW-0472">Membrane</keyword>
<evidence type="ECO:0000313" key="13">
    <source>
        <dbReference type="Proteomes" id="UP001187531"/>
    </source>
</evidence>
<comment type="caution">
    <text evidence="12">The sequence shown here is derived from an EMBL/GenBank/DDBJ whole genome shotgun (WGS) entry which is preliminary data.</text>
</comment>
<dbReference type="GO" id="GO:0047238">
    <property type="term" value="F:glucuronosyl-N-acetylgalactosaminyl-proteoglycan 4-beta-N-acetylgalactosaminyltransferase activity"/>
    <property type="evidence" value="ECO:0007669"/>
    <property type="project" value="TreeGrafter"/>
</dbReference>
<comment type="similarity">
    <text evidence="2 10">Belongs to the chondroitin N-acetylgalactosaminyltransferase family.</text>
</comment>
<feature type="compositionally biased region" description="Basic and acidic residues" evidence="11">
    <location>
        <begin position="572"/>
        <end position="603"/>
    </location>
</feature>
<keyword evidence="9" id="KW-0325">Glycoprotein</keyword>